<feature type="compositionally biased region" description="Basic and acidic residues" evidence="2">
    <location>
        <begin position="311"/>
        <end position="322"/>
    </location>
</feature>
<organism evidence="4 5">
    <name type="scientific">Caenorhabditis bovis</name>
    <dbReference type="NCBI Taxonomy" id="2654633"/>
    <lineage>
        <taxon>Eukaryota</taxon>
        <taxon>Metazoa</taxon>
        <taxon>Ecdysozoa</taxon>
        <taxon>Nematoda</taxon>
        <taxon>Chromadorea</taxon>
        <taxon>Rhabditida</taxon>
        <taxon>Rhabditina</taxon>
        <taxon>Rhabditomorpha</taxon>
        <taxon>Rhabditoidea</taxon>
        <taxon>Rhabditidae</taxon>
        <taxon>Peloderinae</taxon>
        <taxon>Caenorhabditis</taxon>
    </lineage>
</organism>
<feature type="compositionally biased region" description="Low complexity" evidence="2">
    <location>
        <begin position="297"/>
        <end position="308"/>
    </location>
</feature>
<keyword evidence="1" id="KW-0175">Coiled coil</keyword>
<keyword evidence="5" id="KW-1185">Reference proteome</keyword>
<dbReference type="EMBL" id="CADEPM010000004">
    <property type="protein sequence ID" value="CAB3404088.1"/>
    <property type="molecule type" value="Genomic_DNA"/>
</dbReference>
<accession>A0A8S1EX00</accession>
<proteinExistence type="predicted"/>
<name>A0A8S1EX00_9PELO</name>
<reference evidence="4 5" key="1">
    <citation type="submission" date="2020-04" db="EMBL/GenBank/DDBJ databases">
        <authorList>
            <person name="Laetsch R D."/>
            <person name="Stevens L."/>
            <person name="Kumar S."/>
            <person name="Blaxter L. M."/>
        </authorList>
    </citation>
    <scope>NUCLEOTIDE SEQUENCE [LARGE SCALE GENOMIC DNA]</scope>
</reference>
<sequence>MRILLIILLICYTARAILAKSSLDCDFSGDCCWATTREDEQWEVRHADELDINEFRKTFLTGKSRPPPNGNYAIRVENKRKSSLISCAVCSRNGTVQVKFRHWQSANAILKICWQNEGDGSPAAENCQDARHSRQSKLNTYSFRNIERNRNFRLVFIVENADAEKSGNEATILIDRITVDFAPCEHQHRASHSIQRVTEHKKQKRMKRPKQNGTVTLEKLAKLDEKLKEKIKNEEKEKAYLKNVDQQIAKVVEELDAKTKPVDPLTDLLGKEFVDFLDPNYEYDDDEETEKAETPKKTTPAPVKTTKPPVKRVETAKKEVHPETGAPKNLQPATNHLPIRPIAPPSEILKFIPRGKPMPVQPQNGAFSLPSQPHHLIPLGIPSTCDTAGGCLFEKDFCGWQTPATIQNKFYIKKVVPSSFAEAIVPVGEVAVMETTTKMTQAHTILFDSLEFTTGTRLIACCLAGDQFVCPFSTPSEQSAVIWQFSKFECPIGTSKEFEIQKKIGSIEIAFICENYGLTNGICGVDNIRIHTSTDVFFLEPCQKEKLH</sequence>
<feature type="region of interest" description="Disordered" evidence="2">
    <location>
        <begin position="284"/>
        <end position="338"/>
    </location>
</feature>
<protein>
    <recommendedName>
        <fullName evidence="6">MAM domain-containing protein</fullName>
    </recommendedName>
</protein>
<evidence type="ECO:0000256" key="3">
    <source>
        <dbReference type="SAM" id="SignalP"/>
    </source>
</evidence>
<evidence type="ECO:0000256" key="2">
    <source>
        <dbReference type="SAM" id="MobiDB-lite"/>
    </source>
</evidence>
<dbReference type="Proteomes" id="UP000494206">
    <property type="component" value="Unassembled WGS sequence"/>
</dbReference>
<feature type="coiled-coil region" evidence="1">
    <location>
        <begin position="217"/>
        <end position="244"/>
    </location>
</feature>
<comment type="caution">
    <text evidence="4">The sequence shown here is derived from an EMBL/GenBank/DDBJ whole genome shotgun (WGS) entry which is preliminary data.</text>
</comment>
<evidence type="ECO:0008006" key="6">
    <source>
        <dbReference type="Google" id="ProtNLM"/>
    </source>
</evidence>
<evidence type="ECO:0000256" key="1">
    <source>
        <dbReference type="SAM" id="Coils"/>
    </source>
</evidence>
<evidence type="ECO:0000313" key="5">
    <source>
        <dbReference type="Proteomes" id="UP000494206"/>
    </source>
</evidence>
<dbReference type="AlphaFoldDB" id="A0A8S1EX00"/>
<dbReference type="OrthoDB" id="5828686at2759"/>
<evidence type="ECO:0000313" key="4">
    <source>
        <dbReference type="EMBL" id="CAB3404088.1"/>
    </source>
</evidence>
<feature type="chain" id="PRO_5035815864" description="MAM domain-containing protein" evidence="3">
    <location>
        <begin position="20"/>
        <end position="548"/>
    </location>
</feature>
<feature type="signal peptide" evidence="3">
    <location>
        <begin position="1"/>
        <end position="19"/>
    </location>
</feature>
<gene>
    <name evidence="4" type="ORF">CBOVIS_LOCUS6478</name>
</gene>
<keyword evidence="3" id="KW-0732">Signal</keyword>